<name>A0A4Q9LH13_9MICR</name>
<dbReference type="VEuPathDB" id="MicrosporidiaDB:CWI36_0180p0030"/>
<dbReference type="EMBL" id="PIXR01000527">
    <property type="protein sequence ID" value="TBU06250.1"/>
    <property type="molecule type" value="Genomic_DNA"/>
</dbReference>
<dbReference type="VEuPathDB" id="MicrosporidiaDB:CWI39_1825p0010"/>
<organism evidence="2 3">
    <name type="scientific">Hamiltosporidium magnivora</name>
    <dbReference type="NCBI Taxonomy" id="148818"/>
    <lineage>
        <taxon>Eukaryota</taxon>
        <taxon>Fungi</taxon>
        <taxon>Fungi incertae sedis</taxon>
        <taxon>Microsporidia</taxon>
        <taxon>Dubosqiidae</taxon>
        <taxon>Hamiltosporidium</taxon>
    </lineage>
</organism>
<proteinExistence type="predicted"/>
<dbReference type="AlphaFoldDB" id="A0A4Q9LH13"/>
<protein>
    <submittedName>
        <fullName evidence="2">Uncharacterized protein</fullName>
    </submittedName>
</protein>
<sequence>MIFDIILVSIIIGVTIYLTRKSKEKMASLLPKFDSLDKYFKKKIDQPVSIYQHLLFYSGNNSIYNMAAILTLKKDFCPFYYILSNSDFNFILTGTISAKTNIFIVSKKINFKHLGMKYAKKSKTCIDGYKMYYSGFTSVLQIKDNYMINFCSKYPIDIFYLSYLPEKYSKVNNYESKFYLKSNIENIFKKTFFDDFLNVLSQICDTKWNLKTYEENIKAFDKKSIK</sequence>
<evidence type="ECO:0000313" key="1">
    <source>
        <dbReference type="EMBL" id="TBT99993.1"/>
    </source>
</evidence>
<evidence type="ECO:0000313" key="3">
    <source>
        <dbReference type="Proteomes" id="UP000293045"/>
    </source>
</evidence>
<dbReference type="Proteomes" id="UP000293045">
    <property type="component" value="Unassembled WGS sequence"/>
</dbReference>
<dbReference type="EMBL" id="PIXR01001825">
    <property type="protein sequence ID" value="TBT99993.1"/>
    <property type="molecule type" value="Genomic_DNA"/>
</dbReference>
<evidence type="ECO:0000313" key="2">
    <source>
        <dbReference type="EMBL" id="TBU06250.1"/>
    </source>
</evidence>
<reference evidence="2 3" key="1">
    <citation type="submission" date="2017-12" db="EMBL/GenBank/DDBJ databases">
        <authorList>
            <person name="Pombert J.-F."/>
            <person name="Haag K.L."/>
            <person name="Ebert D."/>
        </authorList>
    </citation>
    <scope>NUCLEOTIDE SEQUENCE [LARGE SCALE GENOMIC DNA]</scope>
    <source>
        <strain evidence="2">IL-BN-2</strain>
    </source>
</reference>
<accession>A0A4Q9LH13</accession>
<gene>
    <name evidence="2" type="ORF">CWI39_0527p0020</name>
    <name evidence="1" type="ORF">CWI39_1825p0010</name>
</gene>
<dbReference type="VEuPathDB" id="MicrosporidiaDB:CWI39_0527p0020"/>
<comment type="caution">
    <text evidence="2">The sequence shown here is derived from an EMBL/GenBank/DDBJ whole genome shotgun (WGS) entry which is preliminary data.</text>
</comment>